<protein>
    <submittedName>
        <fullName evidence="2">Uncharacterized protein</fullName>
    </submittedName>
</protein>
<evidence type="ECO:0000313" key="1">
    <source>
        <dbReference type="Proteomes" id="UP000887576"/>
    </source>
</evidence>
<evidence type="ECO:0000313" key="2">
    <source>
        <dbReference type="WBParaSite" id="JU765_v2.g16972.t1"/>
    </source>
</evidence>
<dbReference type="Proteomes" id="UP000887576">
    <property type="component" value="Unplaced"/>
</dbReference>
<sequence length="243" mass="27676">MNHINVVGICFLILCPNSCFAFDWGDFHKLAVVFGTILGFGLGFFAICLVLYYGCMRPFFDNFKEEVAQTHRTWHPWPIGSVRWQLQQLVRSGRSTTGTQFPTTPPASHKLGSNTQYLNVPSLQDTFVQPAPYIYGRSVDEIPIIRSTDYSAIDRSQQPRSCSSYLFQERIIDRPTYFTPTPDKPILEEYTIMREESFVSRGKQDDNKTDGSRVTVPADETTIVRTTTTRHSQRALKPGSTFI</sequence>
<name>A0AC34QJT9_9BILA</name>
<dbReference type="WBParaSite" id="JU765_v2.g16972.t1">
    <property type="protein sequence ID" value="JU765_v2.g16972.t1"/>
    <property type="gene ID" value="JU765_v2.g16972"/>
</dbReference>
<organism evidence="1 2">
    <name type="scientific">Panagrolaimus sp. JU765</name>
    <dbReference type="NCBI Taxonomy" id="591449"/>
    <lineage>
        <taxon>Eukaryota</taxon>
        <taxon>Metazoa</taxon>
        <taxon>Ecdysozoa</taxon>
        <taxon>Nematoda</taxon>
        <taxon>Chromadorea</taxon>
        <taxon>Rhabditida</taxon>
        <taxon>Tylenchina</taxon>
        <taxon>Panagrolaimomorpha</taxon>
        <taxon>Panagrolaimoidea</taxon>
        <taxon>Panagrolaimidae</taxon>
        <taxon>Panagrolaimus</taxon>
    </lineage>
</organism>
<reference evidence="2" key="1">
    <citation type="submission" date="2022-11" db="UniProtKB">
        <authorList>
            <consortium name="WormBaseParasite"/>
        </authorList>
    </citation>
    <scope>IDENTIFICATION</scope>
</reference>
<accession>A0AC34QJT9</accession>
<proteinExistence type="predicted"/>